<gene>
    <name evidence="3" type="ORF">VTK73DRAFT_4192</name>
</gene>
<feature type="compositionally biased region" description="Basic and acidic residues" evidence="2">
    <location>
        <begin position="108"/>
        <end position="117"/>
    </location>
</feature>
<evidence type="ECO:0000256" key="1">
    <source>
        <dbReference type="ARBA" id="ARBA00023242"/>
    </source>
</evidence>
<organism evidence="3 4">
    <name type="scientific">Phialemonium thermophilum</name>
    <dbReference type="NCBI Taxonomy" id="223376"/>
    <lineage>
        <taxon>Eukaryota</taxon>
        <taxon>Fungi</taxon>
        <taxon>Dikarya</taxon>
        <taxon>Ascomycota</taxon>
        <taxon>Pezizomycotina</taxon>
        <taxon>Sordariomycetes</taxon>
        <taxon>Sordariomycetidae</taxon>
        <taxon>Cephalothecales</taxon>
        <taxon>Cephalothecaceae</taxon>
        <taxon>Phialemonium</taxon>
    </lineage>
</organism>
<proteinExistence type="predicted"/>
<protein>
    <submittedName>
        <fullName evidence="3">Uncharacterized protein</fullName>
    </submittedName>
</protein>
<name>A0ABR3VAX1_9PEZI</name>
<accession>A0ABR3VAX1</accession>
<comment type="caution">
    <text evidence="3">The sequence shown here is derived from an EMBL/GenBank/DDBJ whole genome shotgun (WGS) entry which is preliminary data.</text>
</comment>
<dbReference type="Pfam" id="PF11951">
    <property type="entry name" value="Fungal_trans_2"/>
    <property type="match status" value="1"/>
</dbReference>
<keyword evidence="1" id="KW-0539">Nucleus</keyword>
<evidence type="ECO:0000313" key="3">
    <source>
        <dbReference type="EMBL" id="KAL1838940.1"/>
    </source>
</evidence>
<feature type="region of interest" description="Disordered" evidence="2">
    <location>
        <begin position="108"/>
        <end position="133"/>
    </location>
</feature>
<dbReference type="EMBL" id="JAZHXJ010002404">
    <property type="protein sequence ID" value="KAL1838940.1"/>
    <property type="molecule type" value="Genomic_DNA"/>
</dbReference>
<reference evidence="3 4" key="1">
    <citation type="journal article" date="2024" name="Commun. Biol.">
        <title>Comparative genomic analysis of thermophilic fungi reveals convergent evolutionary adaptations and gene losses.</title>
        <authorList>
            <person name="Steindorff A.S."/>
            <person name="Aguilar-Pontes M.V."/>
            <person name="Robinson A.J."/>
            <person name="Andreopoulos B."/>
            <person name="LaButti K."/>
            <person name="Kuo A."/>
            <person name="Mondo S."/>
            <person name="Riley R."/>
            <person name="Otillar R."/>
            <person name="Haridas S."/>
            <person name="Lipzen A."/>
            <person name="Grimwood J."/>
            <person name="Schmutz J."/>
            <person name="Clum A."/>
            <person name="Reid I.D."/>
            <person name="Moisan M.C."/>
            <person name="Butler G."/>
            <person name="Nguyen T.T.M."/>
            <person name="Dewar K."/>
            <person name="Conant G."/>
            <person name="Drula E."/>
            <person name="Henrissat B."/>
            <person name="Hansel C."/>
            <person name="Singer S."/>
            <person name="Hutchinson M.I."/>
            <person name="de Vries R.P."/>
            <person name="Natvig D.O."/>
            <person name="Powell A.J."/>
            <person name="Tsang A."/>
            <person name="Grigoriev I.V."/>
        </authorList>
    </citation>
    <scope>NUCLEOTIDE SEQUENCE [LARGE SCALE GENOMIC DNA]</scope>
    <source>
        <strain evidence="3 4">ATCC 24622</strain>
    </source>
</reference>
<sequence>MDKEIPDALRVSLMVKVRPDGADGPDNDLSKLAETEEEAFTYLTLKWVINSYSWNDVVALVWIGADYSPSRATAVYRPFVEGGYLQIDKMIGCEDWVLSRLLEISRMEEDRQRRREQPGIGRGRGGNEDDDDLTAKAADLDHQLNARLRYHTTRRNRLSSDRERDVAYISEMWIHTALVYLHVVTAGPRSSHPRLRHYVASGLHAYVRLPRHDDIHTALPFAVLASMACGEEEQAEFWRVATSPRSLGEINPGQRKTLAIVKECWRLRELMESSSPDGGVFWRDGAKSLGQVVFPV</sequence>
<dbReference type="Proteomes" id="UP001586593">
    <property type="component" value="Unassembled WGS sequence"/>
</dbReference>
<keyword evidence="4" id="KW-1185">Reference proteome</keyword>
<evidence type="ECO:0000256" key="2">
    <source>
        <dbReference type="SAM" id="MobiDB-lite"/>
    </source>
</evidence>
<dbReference type="InterPro" id="IPR021858">
    <property type="entry name" value="Fun_TF"/>
</dbReference>
<evidence type="ECO:0000313" key="4">
    <source>
        <dbReference type="Proteomes" id="UP001586593"/>
    </source>
</evidence>